<keyword evidence="3" id="KW-1185">Reference proteome</keyword>
<sequence length="499" mass="52200">MRWTLALLVVALVVAAPASAQSPAPTVVRFDAGDPPGVYSATLADHGPGCPGQPVFDDSVPVSAPTFLFAPCRPTLRLSFPSAQASVQVMVRALVLPASQLVAKAYSAAGLPLGAVTVSDPSSWKPVSLATPDGAASIAYVDVRAEGANVGVDDLALSTRPQPDTNLLVPGLRSDATEARFSFAANRPDVREWRCALDGAAFSPCTPPVIYTGLAPGPHRFRVAAVDLYGAIDASPAEYLWTVSEPASDPSTPGGKPVVDAGILPSALPDLDGDQIPDAQETLPLGNVPPIAGERALARLVSGTVYVKLPGLRQAGPLSGFVPLKGVAALPIGTIVDARRGTLALETAADGRAATDRLHRLSQSRLSAAIFQIRQARLRRASLRARAITTQLVLVTPPAADVGCRRLPPAKGVVRSLTATVTGLVRVSGGGSYGVGRNAQWRTIDRCGSTTTQVKRGSVRVYDKGSRRTITVRAGRRYVVKAKLFQARKGRARSARLPR</sequence>
<accession>A0A9X3NCB3</accession>
<evidence type="ECO:0000313" key="2">
    <source>
        <dbReference type="EMBL" id="MDA0183406.1"/>
    </source>
</evidence>
<keyword evidence="1" id="KW-0732">Signal</keyword>
<dbReference type="Proteomes" id="UP001147653">
    <property type="component" value="Unassembled WGS sequence"/>
</dbReference>
<organism evidence="2 3">
    <name type="scientific">Solirubrobacter phytolaccae</name>
    <dbReference type="NCBI Taxonomy" id="1404360"/>
    <lineage>
        <taxon>Bacteria</taxon>
        <taxon>Bacillati</taxon>
        <taxon>Actinomycetota</taxon>
        <taxon>Thermoleophilia</taxon>
        <taxon>Solirubrobacterales</taxon>
        <taxon>Solirubrobacteraceae</taxon>
        <taxon>Solirubrobacter</taxon>
    </lineage>
</organism>
<feature type="chain" id="PRO_5040747201" evidence="1">
    <location>
        <begin position="21"/>
        <end position="499"/>
    </location>
</feature>
<proteinExistence type="predicted"/>
<dbReference type="RefSeq" id="WP_270027795.1">
    <property type="nucleotide sequence ID" value="NZ_JAPDDP010000053.1"/>
</dbReference>
<feature type="signal peptide" evidence="1">
    <location>
        <begin position="1"/>
        <end position="20"/>
    </location>
</feature>
<evidence type="ECO:0000256" key="1">
    <source>
        <dbReference type="SAM" id="SignalP"/>
    </source>
</evidence>
<comment type="caution">
    <text evidence="2">The sequence shown here is derived from an EMBL/GenBank/DDBJ whole genome shotgun (WGS) entry which is preliminary data.</text>
</comment>
<name>A0A9X3NCB3_9ACTN</name>
<dbReference type="EMBL" id="JAPDDP010000053">
    <property type="protein sequence ID" value="MDA0183406.1"/>
    <property type="molecule type" value="Genomic_DNA"/>
</dbReference>
<gene>
    <name evidence="2" type="ORF">OJ997_24055</name>
</gene>
<dbReference type="AlphaFoldDB" id="A0A9X3NCB3"/>
<reference evidence="2" key="1">
    <citation type="submission" date="2022-10" db="EMBL/GenBank/DDBJ databases">
        <title>The WGS of Solirubrobacter phytolaccae KCTC 29190.</title>
        <authorList>
            <person name="Jiang Z."/>
        </authorList>
    </citation>
    <scope>NUCLEOTIDE SEQUENCE</scope>
    <source>
        <strain evidence="2">KCTC 29190</strain>
    </source>
</reference>
<protein>
    <submittedName>
        <fullName evidence="2">Uncharacterized protein</fullName>
    </submittedName>
</protein>
<evidence type="ECO:0000313" key="3">
    <source>
        <dbReference type="Proteomes" id="UP001147653"/>
    </source>
</evidence>